<dbReference type="Pfam" id="PF12180">
    <property type="entry name" value="EABR"/>
    <property type="match status" value="1"/>
</dbReference>
<feature type="compositionally biased region" description="Polar residues" evidence="5">
    <location>
        <begin position="375"/>
        <end position="387"/>
    </location>
</feature>
<evidence type="ECO:0000256" key="2">
    <source>
        <dbReference type="ARBA" id="ARBA00022490"/>
    </source>
</evidence>
<evidence type="ECO:0000313" key="10">
    <source>
        <dbReference type="RefSeq" id="XP_018527373.1"/>
    </source>
</evidence>
<evidence type="ECO:0000313" key="7">
    <source>
        <dbReference type="Proteomes" id="UP000694890"/>
    </source>
</evidence>
<dbReference type="KEGG" id="lcf:108880375"/>
<feature type="region of interest" description="Disordered" evidence="5">
    <location>
        <begin position="358"/>
        <end position="387"/>
    </location>
</feature>
<feature type="region of interest" description="Disordered" evidence="5">
    <location>
        <begin position="56"/>
        <end position="78"/>
    </location>
</feature>
<reference evidence="8 9" key="1">
    <citation type="submission" date="2025-04" db="UniProtKB">
        <authorList>
            <consortium name="RefSeq"/>
        </authorList>
    </citation>
    <scope>IDENTIFICATION</scope>
    <source>
        <tissue evidence="8 9">Brain</tissue>
    </source>
</reference>
<dbReference type="InterPro" id="IPR038926">
    <property type="entry name" value="CEP55"/>
</dbReference>
<dbReference type="GO" id="GO:0051896">
    <property type="term" value="P:regulation of phosphatidylinositol 3-kinase/protein kinase B signal transduction"/>
    <property type="evidence" value="ECO:0007669"/>
    <property type="project" value="InterPro"/>
</dbReference>
<dbReference type="RefSeq" id="XP_018527372.1">
    <property type="nucleotide sequence ID" value="XM_018671856.2"/>
</dbReference>
<evidence type="ECO:0000256" key="3">
    <source>
        <dbReference type="ARBA" id="ARBA00023054"/>
    </source>
</evidence>
<dbReference type="PANTHER" id="PTHR31838">
    <property type="entry name" value="CENTROSOMAL PROTEIN OF 55 KDA"/>
    <property type="match status" value="1"/>
</dbReference>
<dbReference type="PANTHER" id="PTHR31838:SF1">
    <property type="entry name" value="CENTROSOMAL PROTEIN OF 55 KDA"/>
    <property type="match status" value="1"/>
</dbReference>
<comment type="subcellular location">
    <subcellularLocation>
        <location evidence="1">Cytoplasm</location>
    </subcellularLocation>
</comment>
<evidence type="ECO:0000313" key="11">
    <source>
        <dbReference type="RefSeq" id="XP_018527375.1"/>
    </source>
</evidence>
<evidence type="ECO:0000256" key="4">
    <source>
        <dbReference type="SAM" id="Coils"/>
    </source>
</evidence>
<dbReference type="AlphaFoldDB" id="A0AAJ7LNL0"/>
<dbReference type="Proteomes" id="UP000694890">
    <property type="component" value="Linkage group LG16_LG22"/>
</dbReference>
<dbReference type="Gene3D" id="1.20.5.1180">
    <property type="entry name" value="Geminin coiled-coil domain"/>
    <property type="match status" value="1"/>
</dbReference>
<keyword evidence="2" id="KW-0963">Cytoplasm</keyword>
<dbReference type="GO" id="GO:0005737">
    <property type="term" value="C:cytoplasm"/>
    <property type="evidence" value="ECO:0007669"/>
    <property type="project" value="UniProtKB-SubCell"/>
</dbReference>
<evidence type="ECO:0000256" key="1">
    <source>
        <dbReference type="ARBA" id="ARBA00004496"/>
    </source>
</evidence>
<evidence type="ECO:0000256" key="5">
    <source>
        <dbReference type="SAM" id="MobiDB-lite"/>
    </source>
</evidence>
<dbReference type="RefSeq" id="XP_018527373.1">
    <property type="nucleotide sequence ID" value="XM_018671857.2"/>
</dbReference>
<evidence type="ECO:0000313" key="9">
    <source>
        <dbReference type="RefSeq" id="XP_018527372.1"/>
    </source>
</evidence>
<organism evidence="7 10">
    <name type="scientific">Lates calcarifer</name>
    <name type="common">Barramundi</name>
    <name type="synonym">Holocentrus calcarifer</name>
    <dbReference type="NCBI Taxonomy" id="8187"/>
    <lineage>
        <taxon>Eukaryota</taxon>
        <taxon>Metazoa</taxon>
        <taxon>Chordata</taxon>
        <taxon>Craniata</taxon>
        <taxon>Vertebrata</taxon>
        <taxon>Euteleostomi</taxon>
        <taxon>Actinopterygii</taxon>
        <taxon>Neopterygii</taxon>
        <taxon>Teleostei</taxon>
        <taxon>Neoteleostei</taxon>
        <taxon>Acanthomorphata</taxon>
        <taxon>Carangaria</taxon>
        <taxon>Carangaria incertae sedis</taxon>
        <taxon>Centropomidae</taxon>
        <taxon>Lates</taxon>
    </lineage>
</organism>
<dbReference type="GO" id="GO:0045184">
    <property type="term" value="P:establishment of protein localization"/>
    <property type="evidence" value="ECO:0007669"/>
    <property type="project" value="TreeGrafter"/>
</dbReference>
<keyword evidence="3 4" id="KW-0175">Coiled coil</keyword>
<protein>
    <submittedName>
        <fullName evidence="8 9">Centrosomal protein of 55 kDa isoform X1</fullName>
    </submittedName>
</protein>
<evidence type="ECO:0000313" key="8">
    <source>
        <dbReference type="RefSeq" id="XP_018527370.1"/>
    </source>
</evidence>
<sequence length="427" mass="50311">MASSKFKGSHMVVSSLRKENACLRKTLAEMSRQHTELYKLVERLVSLETLRLENSQHLTAEDEKAASPPEQLSKKEENQMDNLFMRQISDYVRETEEIKNKLVAITARCQDLENKVAVKKDSKSDEQASKSSVIELQNDLRDALEKNKQWLEYDQQREAYVRGIMARMLWLEKQLNEANQAHSQQHNEDHSDEKEAMCQMQEHYERLLKKATDELQVLREEVDITRHNLIITQNWYNERELEVEELKQQLQTEKASRESALEDRRCSVDVVEQLRDETKDLQRKLDEERHRSAKFELQGDLFQRFMLKRHLADKEKIADLERQITISSQDLEDEMQNCSYLKKQMFRVLKMLQKTEDHVTKQAKTDQEDHDSSEETQPPSQLSRDSLTSATCSSLLNQSFLECPSCHAMYPATHYRELMNHLEFCLD</sequence>
<proteinExistence type="predicted"/>
<feature type="compositionally biased region" description="Basic and acidic residues" evidence="5">
    <location>
        <begin position="358"/>
        <end position="367"/>
    </location>
</feature>
<feature type="domain" description="TSG101 and ALIX binding" evidence="6">
    <location>
        <begin position="139"/>
        <end position="170"/>
    </location>
</feature>
<name>A0AAJ7LNL0_LATCA</name>
<accession>A0AAJ7LNL0</accession>
<feature type="coiled-coil region" evidence="4">
    <location>
        <begin position="201"/>
        <end position="291"/>
    </location>
</feature>
<dbReference type="RefSeq" id="XP_050932884.1">
    <property type="nucleotide sequence ID" value="XM_051076927.1"/>
</dbReference>
<dbReference type="RefSeq" id="XP_018527375.1">
    <property type="nucleotide sequence ID" value="XM_018671859.2"/>
</dbReference>
<dbReference type="RefSeq" id="XP_018527370.1">
    <property type="nucleotide sequence ID" value="XM_018671854.2"/>
</dbReference>
<dbReference type="GeneID" id="108880375"/>
<dbReference type="GO" id="GO:0000281">
    <property type="term" value="P:mitotic cytokinesis"/>
    <property type="evidence" value="ECO:0007669"/>
    <property type="project" value="InterPro"/>
</dbReference>
<evidence type="ECO:0000313" key="12">
    <source>
        <dbReference type="RefSeq" id="XP_050932884.1"/>
    </source>
</evidence>
<dbReference type="InterPro" id="IPR022008">
    <property type="entry name" value="EABR"/>
</dbReference>
<evidence type="ECO:0000259" key="6">
    <source>
        <dbReference type="Pfam" id="PF12180"/>
    </source>
</evidence>
<gene>
    <name evidence="8 9 10 11 12" type="primary">LOC108880375</name>
</gene>
<dbReference type="GO" id="GO:0030496">
    <property type="term" value="C:midbody"/>
    <property type="evidence" value="ECO:0007669"/>
    <property type="project" value="TreeGrafter"/>
</dbReference>